<dbReference type="eggNOG" id="COG2304">
    <property type="taxonomic scope" value="Bacteria"/>
</dbReference>
<dbReference type="STRING" id="1185876.BN8_01951"/>
<protein>
    <submittedName>
        <fullName evidence="2">von Willebrand factor type A</fullName>
    </submittedName>
</protein>
<dbReference type="Pfam" id="PF00092">
    <property type="entry name" value="VWA"/>
    <property type="match status" value="1"/>
</dbReference>
<comment type="caution">
    <text evidence="2">The sequence shown here is derived from an EMBL/GenBank/DDBJ whole genome shotgun (WGS) entry which is preliminary data.</text>
</comment>
<keyword evidence="3" id="KW-1185">Reference proteome</keyword>
<proteinExistence type="predicted"/>
<name>I2GG85_9BACT</name>
<evidence type="ECO:0000313" key="2">
    <source>
        <dbReference type="EMBL" id="CCH52910.1"/>
    </source>
</evidence>
<dbReference type="Gene3D" id="3.40.50.410">
    <property type="entry name" value="von Willebrand factor, type A domain"/>
    <property type="match status" value="1"/>
</dbReference>
<sequence>MKTYTSLRLPLLVLIGTFLMIWSCRREVEVPLPAVPKIQGKPSAASLGGTVTGQAGTDKVEFRVDLYVVDRSGRYVQGLKQGNFAITATNPSSFTYALTKLDVVGQTAKAGGYSAMMLMDQSASIAYQQVNEPPTDPNDLRIAAGKIFLDYLGKEDYAALSSFSAGYRNFILYHSNFTNNVTGMKASLDSLSTTETGGTPLYYATVEAVNYTSRNAKTNNKAVIVFTDGQNNQSGTLSNTITIAKQRSIPLFTVGLSTGVNVQVLSQMANETGGAFFYAKDAEQLVTSFGTLGNLLRGTAQLYRTTWMATRRTGRWASGNEIAETIKVTIPNGEVIDVPFYVRVP</sequence>
<evidence type="ECO:0000259" key="1">
    <source>
        <dbReference type="PROSITE" id="PS50234"/>
    </source>
</evidence>
<accession>I2GG85</accession>
<dbReference type="AlphaFoldDB" id="I2GG85"/>
<dbReference type="SMART" id="SM00327">
    <property type="entry name" value="VWA"/>
    <property type="match status" value="1"/>
</dbReference>
<dbReference type="SUPFAM" id="SSF53300">
    <property type="entry name" value="vWA-like"/>
    <property type="match status" value="1"/>
</dbReference>
<evidence type="ECO:0000313" key="3">
    <source>
        <dbReference type="Proteomes" id="UP000009309"/>
    </source>
</evidence>
<dbReference type="InterPro" id="IPR036465">
    <property type="entry name" value="vWFA_dom_sf"/>
</dbReference>
<gene>
    <name evidence="2" type="ORF">BN8_01951</name>
</gene>
<feature type="domain" description="VWFA" evidence="1">
    <location>
        <begin position="114"/>
        <end position="295"/>
    </location>
</feature>
<dbReference type="InterPro" id="IPR002035">
    <property type="entry name" value="VWF_A"/>
</dbReference>
<dbReference type="OrthoDB" id="938596at2"/>
<dbReference type="PROSITE" id="PS50234">
    <property type="entry name" value="VWFA"/>
    <property type="match status" value="1"/>
</dbReference>
<dbReference type="EMBL" id="CAIT01000006">
    <property type="protein sequence ID" value="CCH52910.1"/>
    <property type="molecule type" value="Genomic_DNA"/>
</dbReference>
<reference evidence="2 3" key="1">
    <citation type="journal article" date="2012" name="J. Bacteriol.">
        <title>Genome Sequence of the Filamentous Bacterium Fibrisoma limi BUZ 3T.</title>
        <authorList>
            <person name="Filippini M."/>
            <person name="Qi W."/>
            <person name="Jaenicke S."/>
            <person name="Goesmann A."/>
            <person name="Smits T.H."/>
            <person name="Bagheri H.C."/>
        </authorList>
    </citation>
    <scope>NUCLEOTIDE SEQUENCE [LARGE SCALE GENOMIC DNA]</scope>
    <source>
        <strain evidence="3">BUZ 3T</strain>
    </source>
</reference>
<dbReference type="Proteomes" id="UP000009309">
    <property type="component" value="Unassembled WGS sequence"/>
</dbReference>
<dbReference type="RefSeq" id="WP_009281494.1">
    <property type="nucleotide sequence ID" value="NZ_CAIT01000006.1"/>
</dbReference>
<organism evidence="2 3">
    <name type="scientific">Fibrisoma limi BUZ 3</name>
    <dbReference type="NCBI Taxonomy" id="1185876"/>
    <lineage>
        <taxon>Bacteria</taxon>
        <taxon>Pseudomonadati</taxon>
        <taxon>Bacteroidota</taxon>
        <taxon>Cytophagia</taxon>
        <taxon>Cytophagales</taxon>
        <taxon>Spirosomataceae</taxon>
        <taxon>Fibrisoma</taxon>
    </lineage>
</organism>
<dbReference type="CDD" id="cd00198">
    <property type="entry name" value="vWFA"/>
    <property type="match status" value="1"/>
</dbReference>